<protein>
    <recommendedName>
        <fullName evidence="5">Protein-lysine N-methyltransferase EFM5</fullName>
        <ecNumber evidence="5">2.1.1.-</ecNumber>
    </recommendedName>
    <alternativeName>
        <fullName evidence="5">Elongation factor methyltransferase 5</fullName>
    </alternativeName>
</protein>
<dbReference type="VEuPathDB" id="FungiDB:F503_07706"/>
<reference evidence="6 7" key="1">
    <citation type="journal article" date="2013" name="BMC Genomics">
        <title>The genome and transcriptome of the pine saprophyte Ophiostoma piceae, and a comparison with the bark beetle-associated pine pathogen Grosmannia clavigera.</title>
        <authorList>
            <person name="Haridas S."/>
            <person name="Wang Y."/>
            <person name="Lim L."/>
            <person name="Massoumi Alamouti S."/>
            <person name="Jackman S."/>
            <person name="Docking R."/>
            <person name="Robertson G."/>
            <person name="Birol I."/>
            <person name="Bohlmann J."/>
            <person name="Breuil C."/>
        </authorList>
    </citation>
    <scope>NUCLEOTIDE SEQUENCE [LARGE SCALE GENOMIC DNA]</scope>
    <source>
        <strain evidence="6 7">UAMH 11346</strain>
    </source>
</reference>
<evidence type="ECO:0000313" key="6">
    <source>
        <dbReference type="EMBL" id="EPE03403.1"/>
    </source>
</evidence>
<keyword evidence="3 5" id="KW-0489">Methyltransferase</keyword>
<evidence type="ECO:0000256" key="3">
    <source>
        <dbReference type="ARBA" id="ARBA00022603"/>
    </source>
</evidence>
<dbReference type="STRING" id="1262450.S3CAY1"/>
<dbReference type="HOGENOM" id="CLU_074410_1_0_1"/>
<comment type="function">
    <text evidence="5">S-adenosyl-L-methionine-dependent protein-lysine N-methyltransferase that trimethylates elongation factor 1-alpha at 'Lys-79'.</text>
</comment>
<dbReference type="PANTHER" id="PTHR13200">
    <property type="entry name" value="EEF1A LYSINE METHYLTRANSFERASE 1"/>
    <property type="match status" value="1"/>
</dbReference>
<dbReference type="Pfam" id="PF10237">
    <property type="entry name" value="N6-adenineMlase"/>
    <property type="match status" value="1"/>
</dbReference>
<dbReference type="OrthoDB" id="206354at2759"/>
<dbReference type="EC" id="2.1.1.-" evidence="5"/>
<comment type="subcellular location">
    <subcellularLocation>
        <location evidence="1 5">Cytoplasm</location>
    </subcellularLocation>
</comment>
<keyword evidence="7" id="KW-1185">Reference proteome</keyword>
<dbReference type="PANTHER" id="PTHR13200:SF0">
    <property type="entry name" value="EEF1A LYSINE METHYLTRANSFERASE 1"/>
    <property type="match status" value="1"/>
</dbReference>
<comment type="similarity">
    <text evidence="5">Belongs to the class I-like SAM-binding methyltransferase superfamily. EFM5 family.</text>
</comment>
<dbReference type="HAMAP" id="MF_03187">
    <property type="entry name" value="Methyltr_EFM5"/>
    <property type="match status" value="1"/>
</dbReference>
<dbReference type="AlphaFoldDB" id="S3CAY1"/>
<dbReference type="GO" id="GO:0016279">
    <property type="term" value="F:protein-lysine N-methyltransferase activity"/>
    <property type="evidence" value="ECO:0007669"/>
    <property type="project" value="UniProtKB-UniRule"/>
</dbReference>
<evidence type="ECO:0000313" key="7">
    <source>
        <dbReference type="Proteomes" id="UP000016923"/>
    </source>
</evidence>
<keyword evidence="2 5" id="KW-0963">Cytoplasm</keyword>
<evidence type="ECO:0000256" key="4">
    <source>
        <dbReference type="ARBA" id="ARBA00022679"/>
    </source>
</evidence>
<dbReference type="InterPro" id="IPR019369">
    <property type="entry name" value="Efm5/EEF1AKMT1"/>
</dbReference>
<evidence type="ECO:0000256" key="1">
    <source>
        <dbReference type="ARBA" id="ARBA00004496"/>
    </source>
</evidence>
<dbReference type="OMA" id="CNFRPEH"/>
<dbReference type="EMBL" id="KE148168">
    <property type="protein sequence ID" value="EPE03403.1"/>
    <property type="molecule type" value="Genomic_DNA"/>
</dbReference>
<dbReference type="Proteomes" id="UP000016923">
    <property type="component" value="Unassembled WGS sequence"/>
</dbReference>
<gene>
    <name evidence="5" type="primary">EFM5</name>
    <name evidence="6" type="ORF">F503_07706</name>
</gene>
<dbReference type="GO" id="GO:0005737">
    <property type="term" value="C:cytoplasm"/>
    <property type="evidence" value="ECO:0007669"/>
    <property type="project" value="UniProtKB-SubCell"/>
</dbReference>
<dbReference type="GO" id="GO:0032259">
    <property type="term" value="P:methylation"/>
    <property type="evidence" value="ECO:0007669"/>
    <property type="project" value="UniProtKB-KW"/>
</dbReference>
<dbReference type="eggNOG" id="KOG3350">
    <property type="taxonomic scope" value="Eukaryota"/>
</dbReference>
<evidence type="ECO:0000256" key="2">
    <source>
        <dbReference type="ARBA" id="ARBA00022490"/>
    </source>
</evidence>
<sequence length="255" mass="28030">MDSDDELTLSSSAMDALKAFYAERDENARRFAELNAAATAAAAAAAAAGAEADKPALIEPLATLEVPLSMKLFTEDWNASQFWYSDDTANLLARQLMAGAGPETLIAVVSTPSVFVALKNAMVSMPDAEKPKLLLLEYDHRFAVFPEFVHYDFNAPTKLPASLRGTADRIMVDPPFLSEDCQTKTALTARWLARSVTKPVILSTGERMAPLIIEKLYKAQGLRPTDYVPEHAHGLSNEFYCYANFESPDWKFLAD</sequence>
<proteinExistence type="inferred from homology"/>
<dbReference type="InterPro" id="IPR041370">
    <property type="entry name" value="Mlase_EEF1AKMT1/ZCCHC4"/>
</dbReference>
<accession>S3CAY1</accession>
<organism evidence="6 7">
    <name type="scientific">Ophiostoma piceae (strain UAMH 11346)</name>
    <name type="common">Sap stain fungus</name>
    <dbReference type="NCBI Taxonomy" id="1262450"/>
    <lineage>
        <taxon>Eukaryota</taxon>
        <taxon>Fungi</taxon>
        <taxon>Dikarya</taxon>
        <taxon>Ascomycota</taxon>
        <taxon>Pezizomycotina</taxon>
        <taxon>Sordariomycetes</taxon>
        <taxon>Sordariomycetidae</taxon>
        <taxon>Ophiostomatales</taxon>
        <taxon>Ophiostomataceae</taxon>
        <taxon>Ophiostoma</taxon>
    </lineage>
</organism>
<keyword evidence="4 5" id="KW-0808">Transferase</keyword>
<name>S3CAY1_OPHP1</name>
<evidence type="ECO:0000256" key="5">
    <source>
        <dbReference type="HAMAP-Rule" id="MF_03187"/>
    </source>
</evidence>